<dbReference type="Proteomes" id="UP000176992">
    <property type="component" value="Unassembled WGS sequence"/>
</dbReference>
<sequence>MLKILKNLSPIPISMEQSSALARNMKEESDKFSSGNDSFKGQTVCNGQQSRMWKGLENIIHRGCRRPRQNLAGYSTLQPARMLLQGRCLPPF</sequence>
<comment type="caution">
    <text evidence="2">The sequence shown here is derived from an EMBL/GenBank/DDBJ whole genome shotgun (WGS) entry which is preliminary data.</text>
</comment>
<proteinExistence type="predicted"/>
<name>A0A1F5YDB9_9BACT</name>
<protein>
    <submittedName>
        <fullName evidence="2">Uncharacterized protein</fullName>
    </submittedName>
</protein>
<organism evidence="2 3">
    <name type="scientific">Candidatus Glassbacteria bacterium GWA2_58_10</name>
    <dbReference type="NCBI Taxonomy" id="1817865"/>
    <lineage>
        <taxon>Bacteria</taxon>
        <taxon>Candidatus Glassiibacteriota</taxon>
    </lineage>
</organism>
<gene>
    <name evidence="2" type="ORF">A2Z86_05210</name>
</gene>
<feature type="compositionally biased region" description="Polar residues" evidence="1">
    <location>
        <begin position="32"/>
        <end position="44"/>
    </location>
</feature>
<dbReference type="EMBL" id="MFIV01000150">
    <property type="protein sequence ID" value="OGF98197.1"/>
    <property type="molecule type" value="Genomic_DNA"/>
</dbReference>
<evidence type="ECO:0000256" key="1">
    <source>
        <dbReference type="SAM" id="MobiDB-lite"/>
    </source>
</evidence>
<dbReference type="AlphaFoldDB" id="A0A1F5YDB9"/>
<accession>A0A1F5YDB9</accession>
<evidence type="ECO:0000313" key="3">
    <source>
        <dbReference type="Proteomes" id="UP000176992"/>
    </source>
</evidence>
<evidence type="ECO:0000313" key="2">
    <source>
        <dbReference type="EMBL" id="OGF98197.1"/>
    </source>
</evidence>
<reference evidence="2 3" key="1">
    <citation type="journal article" date="2016" name="Nat. Commun.">
        <title>Thousands of microbial genomes shed light on interconnected biogeochemical processes in an aquifer system.</title>
        <authorList>
            <person name="Anantharaman K."/>
            <person name="Brown C.T."/>
            <person name="Hug L.A."/>
            <person name="Sharon I."/>
            <person name="Castelle C.J."/>
            <person name="Probst A.J."/>
            <person name="Thomas B.C."/>
            <person name="Singh A."/>
            <person name="Wilkins M.J."/>
            <person name="Karaoz U."/>
            <person name="Brodie E.L."/>
            <person name="Williams K.H."/>
            <person name="Hubbard S.S."/>
            <person name="Banfield J.F."/>
        </authorList>
    </citation>
    <scope>NUCLEOTIDE SEQUENCE [LARGE SCALE GENOMIC DNA]</scope>
</reference>
<feature type="region of interest" description="Disordered" evidence="1">
    <location>
        <begin position="22"/>
        <end position="44"/>
    </location>
</feature>